<proteinExistence type="predicted"/>
<accession>A0ABP1P9S3</accession>
<comment type="caution">
    <text evidence="1">The sequence shown here is derived from an EMBL/GenBank/DDBJ whole genome shotgun (WGS) entry which is preliminary data.</text>
</comment>
<reference evidence="1 2" key="1">
    <citation type="submission" date="2024-08" db="EMBL/GenBank/DDBJ databases">
        <authorList>
            <person name="Will J Nash"/>
            <person name="Angela Man"/>
            <person name="Seanna McTaggart"/>
            <person name="Kendall Baker"/>
            <person name="Tom Barker"/>
            <person name="Leah Catchpole"/>
            <person name="Alex Durrant"/>
            <person name="Karim Gharbi"/>
            <person name="Naomi Irish"/>
            <person name="Gemy Kaithakottil"/>
            <person name="Debby Ku"/>
            <person name="Aaliyah Providence"/>
            <person name="Felix Shaw"/>
            <person name="David Swarbreck"/>
            <person name="Chris Watkins"/>
            <person name="Ann M. McCartney"/>
            <person name="Giulio Formenti"/>
            <person name="Alice Mouton"/>
            <person name="Noel Vella"/>
            <person name="Bjorn M von Reumont"/>
            <person name="Adriana Vella"/>
            <person name="Wilfried Haerty"/>
        </authorList>
    </citation>
    <scope>NUCLEOTIDE SEQUENCE [LARGE SCALE GENOMIC DNA]</scope>
</reference>
<gene>
    <name evidence="1" type="ORF">XYLVIOL_LOCUS8929</name>
</gene>
<keyword evidence="2" id="KW-1185">Reference proteome</keyword>
<evidence type="ECO:0000313" key="2">
    <source>
        <dbReference type="Proteomes" id="UP001642520"/>
    </source>
</evidence>
<dbReference type="EMBL" id="CAXAJV020001299">
    <property type="protein sequence ID" value="CAL7948543.1"/>
    <property type="molecule type" value="Genomic_DNA"/>
</dbReference>
<dbReference type="Proteomes" id="UP001642520">
    <property type="component" value="Unassembled WGS sequence"/>
</dbReference>
<protein>
    <submittedName>
        <fullName evidence="1">Uncharacterized protein</fullName>
    </submittedName>
</protein>
<name>A0ABP1P9S3_XYLVO</name>
<sequence length="200" mass="22582">MSMGTKRETEAIKVRREKRVGWLRRSENTSERRRTCGVASLLFVGTTLGFSSNHFADIAASSRANGAISTVESVKYGRSFREREEEVRKRVENSARSRVVAWTRRQIKLLPCCCTIVSCLLRRFVRGGTPRATDSSLNGGKEKGEEIKKRILGTLRGVFQGSKNETEETFDRNSAYAWMAEGKVLELTRKDESINTNDPI</sequence>
<organism evidence="1 2">
    <name type="scientific">Xylocopa violacea</name>
    <name type="common">Violet carpenter bee</name>
    <name type="synonym">Apis violacea</name>
    <dbReference type="NCBI Taxonomy" id="135666"/>
    <lineage>
        <taxon>Eukaryota</taxon>
        <taxon>Metazoa</taxon>
        <taxon>Ecdysozoa</taxon>
        <taxon>Arthropoda</taxon>
        <taxon>Hexapoda</taxon>
        <taxon>Insecta</taxon>
        <taxon>Pterygota</taxon>
        <taxon>Neoptera</taxon>
        <taxon>Endopterygota</taxon>
        <taxon>Hymenoptera</taxon>
        <taxon>Apocrita</taxon>
        <taxon>Aculeata</taxon>
        <taxon>Apoidea</taxon>
        <taxon>Anthophila</taxon>
        <taxon>Apidae</taxon>
        <taxon>Xylocopa</taxon>
        <taxon>Xylocopa</taxon>
    </lineage>
</organism>
<evidence type="ECO:0000313" key="1">
    <source>
        <dbReference type="EMBL" id="CAL7948543.1"/>
    </source>
</evidence>